<evidence type="ECO:0000313" key="3">
    <source>
        <dbReference type="Proteomes" id="UP000326112"/>
    </source>
</evidence>
<evidence type="ECO:0000313" key="2">
    <source>
        <dbReference type="EMBL" id="MPR05338.1"/>
    </source>
</evidence>
<organism evidence="2 3">
    <name type="scientific">Pseudomonas kitaguniensis</name>
    <dbReference type="NCBI Taxonomy" id="2607908"/>
    <lineage>
        <taxon>Bacteria</taxon>
        <taxon>Pseudomonadati</taxon>
        <taxon>Pseudomonadota</taxon>
        <taxon>Gammaproteobacteria</taxon>
        <taxon>Pseudomonadales</taxon>
        <taxon>Pseudomonadaceae</taxon>
        <taxon>Pseudomonas</taxon>
    </lineage>
</organism>
<dbReference type="Proteomes" id="UP000326112">
    <property type="component" value="Unassembled WGS sequence"/>
</dbReference>
<comment type="caution">
    <text evidence="2">The sequence shown here is derived from an EMBL/GenBank/DDBJ whole genome shotgun (WGS) entry which is preliminary data.</text>
</comment>
<name>A0A5N7KT28_9PSED</name>
<evidence type="ECO:0008006" key="4">
    <source>
        <dbReference type="Google" id="ProtNLM"/>
    </source>
</evidence>
<dbReference type="PANTHER" id="PTHR30619">
    <property type="entry name" value="DNA INTERNALIZATION/COMPETENCE PROTEIN COMEC/REC2"/>
    <property type="match status" value="1"/>
</dbReference>
<accession>A0A5N7KT28</accession>
<dbReference type="SUPFAM" id="SSF56281">
    <property type="entry name" value="Metallo-hydrolase/oxidoreductase"/>
    <property type="match status" value="1"/>
</dbReference>
<reference evidence="2 3" key="1">
    <citation type="journal article" date="2020" name="Int. J. Syst. Evol. Microbiol.">
        <title>Pseudomonas kitaguniensis sp. nov., a pathogen causing bacterial rot of Welsh onion in Japan.</title>
        <authorList>
            <person name="Sawada H."/>
            <person name="Fujikawa T."/>
            <person name="Nishiwaki Y."/>
            <person name="Horita H."/>
        </authorList>
    </citation>
    <scope>NUCLEOTIDE SEQUENCE [LARGE SCALE GENOMIC DNA]</scope>
    <source>
        <strain evidence="2 3">MAFF 212408</strain>
    </source>
</reference>
<proteinExistence type="predicted"/>
<dbReference type="InterPro" id="IPR036866">
    <property type="entry name" value="RibonucZ/Hydroxyglut_hydro"/>
</dbReference>
<gene>
    <name evidence="2" type="ORF">F0169_26650</name>
</gene>
<feature type="region of interest" description="Disordered" evidence="1">
    <location>
        <begin position="103"/>
        <end position="134"/>
    </location>
</feature>
<dbReference type="Gene3D" id="3.60.15.10">
    <property type="entry name" value="Ribonuclease Z/Hydroxyacylglutathione hydrolase-like"/>
    <property type="match status" value="2"/>
</dbReference>
<sequence>MSDEISSTDDVRPYLDLVVISHFDRDHISGIIRLLERFDVGDLLLPYVPLWKRLAIAFQLNERPRSSLTRFLLDPIEFISRLSGSSVKRILYTLSAEPPLDGAVSEARGPVSPDGARVTETTRPSPHDQTEEGEGTNLNIRIQKHVFSDSDITQEKLVDSEDLNRHSVSGIEVEYLAVGSALVVANRWEFVPYNDAKLASLATAAFRKEVERLRNDLLLTSERRVREQAFQDLKNYYDITLGRSNESRNVISLFMYAGPMSSSLDRCRSRSYVEISTEGGRYLRNCLGIEDRWGGVLYTGDGYIDNDRRLLSLQSYLTSNRFSRIYILQVMHHGAEDNWYKNLAKKIKPSFSVFSSDPGHGGYKHPHAAVLRDFWPYGPLQVNKQTTVTFEFEYKFVTGR</sequence>
<dbReference type="RefSeq" id="WP_152748087.1">
    <property type="nucleotide sequence ID" value="NZ_VUAZ01000216.1"/>
</dbReference>
<keyword evidence="3" id="KW-1185">Reference proteome</keyword>
<reference evidence="2 3" key="2">
    <citation type="journal article" date="2023" name="Plant Pathol.">
        <title>Dismantling and reorganizing Pseudomonas marginalis sensu#lato.</title>
        <authorList>
            <person name="Sawada H."/>
            <person name="Fujikawa T."/>
            <person name="Satou M."/>
        </authorList>
    </citation>
    <scope>NUCLEOTIDE SEQUENCE [LARGE SCALE GENOMIC DNA]</scope>
    <source>
        <strain evidence="2 3">MAFF 212408</strain>
    </source>
</reference>
<dbReference type="EMBL" id="VUAZ01000216">
    <property type="protein sequence ID" value="MPR05338.1"/>
    <property type="molecule type" value="Genomic_DNA"/>
</dbReference>
<dbReference type="InterPro" id="IPR052159">
    <property type="entry name" value="Competence_DNA_uptake"/>
</dbReference>
<evidence type="ECO:0000256" key="1">
    <source>
        <dbReference type="SAM" id="MobiDB-lite"/>
    </source>
</evidence>
<protein>
    <recommendedName>
        <fullName evidence="4">MBL fold metallo-hydrolase</fullName>
    </recommendedName>
</protein>
<dbReference type="PANTHER" id="PTHR30619:SF1">
    <property type="entry name" value="RECOMBINATION PROTEIN 2"/>
    <property type="match status" value="1"/>
</dbReference>